<dbReference type="Proteomes" id="UP000807115">
    <property type="component" value="Chromosome 5"/>
</dbReference>
<dbReference type="AlphaFoldDB" id="A0A921UFL0"/>
<comment type="caution">
    <text evidence="2">The sequence shown here is derived from an EMBL/GenBank/DDBJ whole genome shotgun (WGS) entry which is preliminary data.</text>
</comment>
<gene>
    <name evidence="2" type="ORF">BDA96_05G129200</name>
</gene>
<name>A0A921UFL0_SORBI</name>
<feature type="region of interest" description="Disordered" evidence="1">
    <location>
        <begin position="214"/>
        <end position="307"/>
    </location>
</feature>
<organism evidence="2 3">
    <name type="scientific">Sorghum bicolor</name>
    <name type="common">Sorghum</name>
    <name type="synonym">Sorghum vulgare</name>
    <dbReference type="NCBI Taxonomy" id="4558"/>
    <lineage>
        <taxon>Eukaryota</taxon>
        <taxon>Viridiplantae</taxon>
        <taxon>Streptophyta</taxon>
        <taxon>Embryophyta</taxon>
        <taxon>Tracheophyta</taxon>
        <taxon>Spermatophyta</taxon>
        <taxon>Magnoliopsida</taxon>
        <taxon>Liliopsida</taxon>
        <taxon>Poales</taxon>
        <taxon>Poaceae</taxon>
        <taxon>PACMAD clade</taxon>
        <taxon>Panicoideae</taxon>
        <taxon>Andropogonodae</taxon>
        <taxon>Andropogoneae</taxon>
        <taxon>Sorghinae</taxon>
        <taxon>Sorghum</taxon>
    </lineage>
</organism>
<accession>A0A921UFL0</accession>
<reference evidence="2" key="2">
    <citation type="submission" date="2020-10" db="EMBL/GenBank/DDBJ databases">
        <authorList>
            <person name="Cooper E.A."/>
            <person name="Brenton Z.W."/>
            <person name="Flinn B.S."/>
            <person name="Jenkins J."/>
            <person name="Shu S."/>
            <person name="Flowers D."/>
            <person name="Luo F."/>
            <person name="Wang Y."/>
            <person name="Xia P."/>
            <person name="Barry K."/>
            <person name="Daum C."/>
            <person name="Lipzen A."/>
            <person name="Yoshinaga Y."/>
            <person name="Schmutz J."/>
            <person name="Saski C."/>
            <person name="Vermerris W."/>
            <person name="Kresovich S."/>
        </authorList>
    </citation>
    <scope>NUCLEOTIDE SEQUENCE</scope>
</reference>
<evidence type="ECO:0000313" key="2">
    <source>
        <dbReference type="EMBL" id="KAG0529809.1"/>
    </source>
</evidence>
<evidence type="ECO:0000256" key="1">
    <source>
        <dbReference type="SAM" id="MobiDB-lite"/>
    </source>
</evidence>
<protein>
    <submittedName>
        <fullName evidence="2">Uncharacterized protein</fullName>
    </submittedName>
</protein>
<sequence length="326" mass="35942">MPEPAGAADPKLFAEELLGEHPLHPPVDVVQEDVGVPLAAARARHGRRGPYRGHPPGRRREVALGRVDHEHVPLRLVHLGRQVVQRQRARPVAAHPQQAGGVAAVAAAATGAGGRGREAGRVPPVRGHEAVRLVEPGAVGHEVRAEERRLRPHLAVPRGVLLQEHGDADGVERVPQPGVVAQAEHQQPQRRASPEHGQRQRDLLGRLLRHGLRGGVRHGGLRQLRDAGRRAVPGPRRRGDLGQARQRQRQRRQQVRRQRRRHQQAAEEEERRQQQRAGAGGDQAASAGGRPHYCLAGDRVRRTATRRPRAVPVRPYVRAVMPVGKW</sequence>
<proteinExistence type="predicted"/>
<feature type="compositionally biased region" description="Basic residues" evidence="1">
    <location>
        <begin position="246"/>
        <end position="263"/>
    </location>
</feature>
<reference evidence="2" key="1">
    <citation type="journal article" date="2019" name="BMC Genomics">
        <title>A new reference genome for Sorghum bicolor reveals high levels of sequence similarity between sweet and grain genotypes: implications for the genetics of sugar metabolism.</title>
        <authorList>
            <person name="Cooper E.A."/>
            <person name="Brenton Z.W."/>
            <person name="Flinn B.S."/>
            <person name="Jenkins J."/>
            <person name="Shu S."/>
            <person name="Flowers D."/>
            <person name="Luo F."/>
            <person name="Wang Y."/>
            <person name="Xia P."/>
            <person name="Barry K."/>
            <person name="Daum C."/>
            <person name="Lipzen A."/>
            <person name="Yoshinaga Y."/>
            <person name="Schmutz J."/>
            <person name="Saski C."/>
            <person name="Vermerris W."/>
            <person name="Kresovich S."/>
        </authorList>
    </citation>
    <scope>NUCLEOTIDE SEQUENCE</scope>
</reference>
<evidence type="ECO:0000313" key="3">
    <source>
        <dbReference type="Proteomes" id="UP000807115"/>
    </source>
</evidence>
<dbReference type="EMBL" id="CM027684">
    <property type="protein sequence ID" value="KAG0529809.1"/>
    <property type="molecule type" value="Genomic_DNA"/>
</dbReference>